<gene>
    <name evidence="1" type="ORF">CEXT_636461</name>
</gene>
<comment type="caution">
    <text evidence="1">The sequence shown here is derived from an EMBL/GenBank/DDBJ whole genome shotgun (WGS) entry which is preliminary data.</text>
</comment>
<protein>
    <submittedName>
        <fullName evidence="1">Uncharacterized protein</fullName>
    </submittedName>
</protein>
<organism evidence="1 2">
    <name type="scientific">Caerostris extrusa</name>
    <name type="common">Bark spider</name>
    <name type="synonym">Caerostris bankana</name>
    <dbReference type="NCBI Taxonomy" id="172846"/>
    <lineage>
        <taxon>Eukaryota</taxon>
        <taxon>Metazoa</taxon>
        <taxon>Ecdysozoa</taxon>
        <taxon>Arthropoda</taxon>
        <taxon>Chelicerata</taxon>
        <taxon>Arachnida</taxon>
        <taxon>Araneae</taxon>
        <taxon>Araneomorphae</taxon>
        <taxon>Entelegynae</taxon>
        <taxon>Araneoidea</taxon>
        <taxon>Araneidae</taxon>
        <taxon>Caerostris</taxon>
    </lineage>
</organism>
<dbReference type="EMBL" id="BPLR01017541">
    <property type="protein sequence ID" value="GIY92486.1"/>
    <property type="molecule type" value="Genomic_DNA"/>
</dbReference>
<evidence type="ECO:0000313" key="1">
    <source>
        <dbReference type="EMBL" id="GIY92486.1"/>
    </source>
</evidence>
<dbReference type="AlphaFoldDB" id="A0AAV4XC45"/>
<dbReference type="Proteomes" id="UP001054945">
    <property type="component" value="Unassembled WGS sequence"/>
</dbReference>
<keyword evidence="2" id="KW-1185">Reference proteome</keyword>
<sequence length="71" mass="7853">MPRWIMGEKWACLTSDPNLRKPANCLFAAIQMSPLITRGALSSIKEQECGRYGGFKRGKLNYASTIPAPPI</sequence>
<evidence type="ECO:0000313" key="2">
    <source>
        <dbReference type="Proteomes" id="UP001054945"/>
    </source>
</evidence>
<proteinExistence type="predicted"/>
<name>A0AAV4XC45_CAEEX</name>
<accession>A0AAV4XC45</accession>
<reference evidence="1 2" key="1">
    <citation type="submission" date="2021-06" db="EMBL/GenBank/DDBJ databases">
        <title>Caerostris extrusa draft genome.</title>
        <authorList>
            <person name="Kono N."/>
            <person name="Arakawa K."/>
        </authorList>
    </citation>
    <scope>NUCLEOTIDE SEQUENCE [LARGE SCALE GENOMIC DNA]</scope>
</reference>